<dbReference type="SMART" id="SM00116">
    <property type="entry name" value="CBS"/>
    <property type="match status" value="2"/>
</dbReference>
<dbReference type="EMBL" id="JAEHFW010000001">
    <property type="protein sequence ID" value="MBK0378905.1"/>
    <property type="molecule type" value="Genomic_DNA"/>
</dbReference>
<dbReference type="PROSITE" id="PS51371">
    <property type="entry name" value="CBS"/>
    <property type="match status" value="2"/>
</dbReference>
<dbReference type="InterPro" id="IPR000644">
    <property type="entry name" value="CBS_dom"/>
</dbReference>
<dbReference type="InterPro" id="IPR046342">
    <property type="entry name" value="CBS_dom_sf"/>
</dbReference>
<dbReference type="SUPFAM" id="SSF54631">
    <property type="entry name" value="CBS-domain pair"/>
    <property type="match status" value="1"/>
</dbReference>
<dbReference type="CDD" id="cd04623">
    <property type="entry name" value="CBS_pair_bac_euk"/>
    <property type="match status" value="1"/>
</dbReference>
<gene>
    <name evidence="4" type="ORF">I5M19_06280</name>
</gene>
<dbReference type="InterPro" id="IPR044725">
    <property type="entry name" value="CBSX3_CBS_dom"/>
</dbReference>
<organism evidence="4 5">
    <name type="scientific">Mucilaginibacter segetis</name>
    <dbReference type="NCBI Taxonomy" id="2793071"/>
    <lineage>
        <taxon>Bacteria</taxon>
        <taxon>Pseudomonadati</taxon>
        <taxon>Bacteroidota</taxon>
        <taxon>Sphingobacteriia</taxon>
        <taxon>Sphingobacteriales</taxon>
        <taxon>Sphingobacteriaceae</taxon>
        <taxon>Mucilaginibacter</taxon>
    </lineage>
</organism>
<protein>
    <submittedName>
        <fullName evidence="4">CBS domain-containing protein</fullName>
    </submittedName>
</protein>
<sequence>MKCVKHILARKGSTVITVSADTTVFTVLKLMADNNIGSVVVTNNGKYMGLVTERDYARKVILMGKHSGETTVSEIMSDNCPKISPDISVDECMRVMSEKNVRYLPVFNNSDDLSGIISINDVVYETIHSQKETIEQLHSYIQST</sequence>
<dbReference type="PANTHER" id="PTHR43080">
    <property type="entry name" value="CBS DOMAIN-CONTAINING PROTEIN CBSX3, MITOCHONDRIAL"/>
    <property type="match status" value="1"/>
</dbReference>
<dbReference type="Gene3D" id="3.10.580.10">
    <property type="entry name" value="CBS-domain"/>
    <property type="match status" value="1"/>
</dbReference>
<evidence type="ECO:0000313" key="5">
    <source>
        <dbReference type="Proteomes" id="UP000613193"/>
    </source>
</evidence>
<feature type="domain" description="CBS" evidence="3">
    <location>
        <begin position="76"/>
        <end position="132"/>
    </location>
</feature>
<keyword evidence="1 2" id="KW-0129">CBS domain</keyword>
<dbReference type="Pfam" id="PF00571">
    <property type="entry name" value="CBS"/>
    <property type="match status" value="2"/>
</dbReference>
<evidence type="ECO:0000259" key="3">
    <source>
        <dbReference type="PROSITE" id="PS51371"/>
    </source>
</evidence>
<proteinExistence type="predicted"/>
<dbReference type="Proteomes" id="UP000613193">
    <property type="component" value="Unassembled WGS sequence"/>
</dbReference>
<accession>A0A934PTR6</accession>
<feature type="domain" description="CBS" evidence="3">
    <location>
        <begin position="9"/>
        <end position="70"/>
    </location>
</feature>
<reference evidence="4" key="1">
    <citation type="submission" date="2020-12" db="EMBL/GenBank/DDBJ databases">
        <title>Bacterial novel species Mucilaginibacter sp. SD-g isolated from soil.</title>
        <authorList>
            <person name="Jung H.-Y."/>
        </authorList>
    </citation>
    <scope>NUCLEOTIDE SEQUENCE</scope>
    <source>
        <strain evidence="4">SD-g</strain>
    </source>
</reference>
<dbReference type="InterPro" id="IPR051257">
    <property type="entry name" value="Diverse_CBS-Domain"/>
</dbReference>
<dbReference type="PANTHER" id="PTHR43080:SF2">
    <property type="entry name" value="CBS DOMAIN-CONTAINING PROTEIN"/>
    <property type="match status" value="1"/>
</dbReference>
<evidence type="ECO:0000256" key="2">
    <source>
        <dbReference type="PROSITE-ProRule" id="PRU00703"/>
    </source>
</evidence>
<evidence type="ECO:0000313" key="4">
    <source>
        <dbReference type="EMBL" id="MBK0378905.1"/>
    </source>
</evidence>
<keyword evidence="5" id="KW-1185">Reference proteome</keyword>
<comment type="caution">
    <text evidence="4">The sequence shown here is derived from an EMBL/GenBank/DDBJ whole genome shotgun (WGS) entry which is preliminary data.</text>
</comment>
<name>A0A934PTR6_9SPHI</name>
<evidence type="ECO:0000256" key="1">
    <source>
        <dbReference type="ARBA" id="ARBA00023122"/>
    </source>
</evidence>
<dbReference type="RefSeq" id="WP_200065351.1">
    <property type="nucleotide sequence ID" value="NZ_JAEHFW010000001.1"/>
</dbReference>
<dbReference type="AlphaFoldDB" id="A0A934PTR6"/>